<dbReference type="RefSeq" id="WP_315342002.1">
    <property type="nucleotide sequence ID" value="NZ_JAVDZE010000002.1"/>
</dbReference>
<evidence type="ECO:0000313" key="2">
    <source>
        <dbReference type="Proteomes" id="UP001245683"/>
    </source>
</evidence>
<reference evidence="1 2" key="1">
    <citation type="submission" date="2023-08" db="EMBL/GenBank/DDBJ databases">
        <title>Draft genome sequence of Thermococcus waiotapuensis WT1T, a thermophilic sulphur-dependent archaeon from order Thermococcales.</title>
        <authorList>
            <person name="Manners S.H."/>
            <person name="Carere C.R."/>
            <person name="Dhami M.K."/>
            <person name="Dobson R.C.J."/>
            <person name="Stott M.B."/>
        </authorList>
    </citation>
    <scope>NUCLEOTIDE SEQUENCE [LARGE SCALE GENOMIC DNA]</scope>
    <source>
        <strain evidence="1 2">WT1</strain>
    </source>
</reference>
<dbReference type="AlphaFoldDB" id="A0AAE4T2L1"/>
<dbReference type="EMBL" id="JAVDZE010000002">
    <property type="protein sequence ID" value="MDV3104182.1"/>
    <property type="molecule type" value="Genomic_DNA"/>
</dbReference>
<comment type="caution">
    <text evidence="1">The sequence shown here is derived from an EMBL/GenBank/DDBJ whole genome shotgun (WGS) entry which is preliminary data.</text>
</comment>
<accession>A0AAE4T2L1</accession>
<dbReference type="Proteomes" id="UP001245683">
    <property type="component" value="Unassembled WGS sequence"/>
</dbReference>
<keyword evidence="2" id="KW-1185">Reference proteome</keyword>
<protein>
    <submittedName>
        <fullName evidence="1">Uncharacterized protein</fullName>
    </submittedName>
</protein>
<gene>
    <name evidence="1" type="ORF">RBI02_06485</name>
</gene>
<name>A0AAE4T2L1_9EURY</name>
<sequence length="277" mass="30555">MVSMSWRKLLPLFLIVLMASPALAIYTHGNGSFVSVATDGYDNGYYLVVWSNSSGVFGRLYYVRTNTPAGDVIQIYNSGANNTAVASSKIDNSQAEDNVYLVVWKGGDNYPYARLLRYDGSFITDVIQLNTQNKTDWIAAAYGNGYFVAVYEGYGTGIYQNLYYTVFDKTGKVKDSGLLYNFSGAIHYTSIAYDPATGYFGVFLRNSTKIGTTTIHGASFLAFMLNENGTLNKTSIRVATVLNSKTIYGAAIASPGDGFVIGYEPDYKWYTRKGYNR</sequence>
<organism evidence="1 2">
    <name type="scientific">Thermococcus waiotapuensis</name>
    <dbReference type="NCBI Taxonomy" id="90909"/>
    <lineage>
        <taxon>Archaea</taxon>
        <taxon>Methanobacteriati</taxon>
        <taxon>Methanobacteriota</taxon>
        <taxon>Thermococci</taxon>
        <taxon>Thermococcales</taxon>
        <taxon>Thermococcaceae</taxon>
        <taxon>Thermococcus</taxon>
    </lineage>
</organism>
<evidence type="ECO:0000313" key="1">
    <source>
        <dbReference type="EMBL" id="MDV3104182.1"/>
    </source>
</evidence>
<proteinExistence type="predicted"/>